<name>T1CUY5_9ZZZZ</name>
<evidence type="ECO:0000256" key="2">
    <source>
        <dbReference type="ARBA" id="ARBA00022898"/>
    </source>
</evidence>
<dbReference type="GO" id="GO:0004834">
    <property type="term" value="F:tryptophan synthase activity"/>
    <property type="evidence" value="ECO:0007669"/>
    <property type="project" value="InterPro"/>
</dbReference>
<feature type="non-terminal residue" evidence="3">
    <location>
        <position position="69"/>
    </location>
</feature>
<reference evidence="3" key="1">
    <citation type="submission" date="2013-08" db="EMBL/GenBank/DDBJ databases">
        <authorList>
            <person name="Mendez C."/>
            <person name="Richter M."/>
            <person name="Ferrer M."/>
            <person name="Sanchez J."/>
        </authorList>
    </citation>
    <scope>NUCLEOTIDE SEQUENCE</scope>
</reference>
<proteinExistence type="predicted"/>
<dbReference type="EMBL" id="AUZY01001894">
    <property type="protein sequence ID" value="EQD73635.1"/>
    <property type="molecule type" value="Genomic_DNA"/>
</dbReference>
<organism evidence="3">
    <name type="scientific">mine drainage metagenome</name>
    <dbReference type="NCBI Taxonomy" id="410659"/>
    <lineage>
        <taxon>unclassified sequences</taxon>
        <taxon>metagenomes</taxon>
        <taxon>ecological metagenomes</taxon>
    </lineage>
</organism>
<dbReference type="AlphaFoldDB" id="T1CUY5"/>
<gene>
    <name evidence="3" type="ORF">B1B_03116</name>
</gene>
<evidence type="ECO:0000313" key="3">
    <source>
        <dbReference type="EMBL" id="EQD73635.1"/>
    </source>
</evidence>
<reference evidence="3" key="2">
    <citation type="journal article" date="2014" name="ISME J.">
        <title>Microbial stratification in low pH oxic and suboxic macroscopic growths along an acid mine drainage.</title>
        <authorList>
            <person name="Mendez-Garcia C."/>
            <person name="Mesa V."/>
            <person name="Sprenger R.R."/>
            <person name="Richter M."/>
            <person name="Diez M.S."/>
            <person name="Solano J."/>
            <person name="Bargiela R."/>
            <person name="Golyshina O.V."/>
            <person name="Manteca A."/>
            <person name="Ramos J.L."/>
            <person name="Gallego J.R."/>
            <person name="Llorente I."/>
            <person name="Martins Dos Santos V.A."/>
            <person name="Jensen O.N."/>
            <person name="Pelaez A.I."/>
            <person name="Sanchez J."/>
            <person name="Ferrer M."/>
        </authorList>
    </citation>
    <scope>NUCLEOTIDE SEQUENCE</scope>
</reference>
<keyword evidence="2" id="KW-0663">Pyridoxal phosphate</keyword>
<dbReference type="GO" id="GO:0005737">
    <property type="term" value="C:cytoplasm"/>
    <property type="evidence" value="ECO:0007669"/>
    <property type="project" value="TreeGrafter"/>
</dbReference>
<accession>T1CUY5</accession>
<dbReference type="PANTHER" id="PTHR48077:SF3">
    <property type="entry name" value="TRYPTOPHAN SYNTHASE"/>
    <property type="match status" value="1"/>
</dbReference>
<sequence>MPRRFGPYGGAFVPETLVPALSELEHEWRAARRDPRFRAELRRLSRTLAGRPTPLYFARRLTERARGAA</sequence>
<comment type="cofactor">
    <cofactor evidence="1">
        <name>pyridoxal 5'-phosphate</name>
        <dbReference type="ChEBI" id="CHEBI:597326"/>
    </cofactor>
</comment>
<dbReference type="Gene3D" id="3.40.50.1100">
    <property type="match status" value="1"/>
</dbReference>
<dbReference type="InterPro" id="IPR023026">
    <property type="entry name" value="Trp_synth_beta/beta-like"/>
</dbReference>
<dbReference type="SUPFAM" id="SSF53686">
    <property type="entry name" value="Tryptophan synthase beta subunit-like PLP-dependent enzymes"/>
    <property type="match status" value="1"/>
</dbReference>
<dbReference type="PANTHER" id="PTHR48077">
    <property type="entry name" value="TRYPTOPHAN SYNTHASE-RELATED"/>
    <property type="match status" value="1"/>
</dbReference>
<comment type="caution">
    <text evidence="3">The sequence shown here is derived from an EMBL/GenBank/DDBJ whole genome shotgun (WGS) entry which is preliminary data.</text>
</comment>
<evidence type="ECO:0000256" key="1">
    <source>
        <dbReference type="ARBA" id="ARBA00001933"/>
    </source>
</evidence>
<dbReference type="InterPro" id="IPR036052">
    <property type="entry name" value="TrpB-like_PALP_sf"/>
</dbReference>
<protein>
    <submittedName>
        <fullName evidence="3">Tryptophan synthase subunit beta</fullName>
    </submittedName>
</protein>